<comment type="caution">
    <text evidence="3">The sequence shown here is derived from an EMBL/GenBank/DDBJ whole genome shotgun (WGS) entry which is preliminary data.</text>
</comment>
<dbReference type="InterPro" id="IPR023631">
    <property type="entry name" value="Amidase_dom"/>
</dbReference>
<proteinExistence type="inferred from homology"/>
<organism evidence="3 4">
    <name type="scientific">Leptonema illini</name>
    <dbReference type="NCBI Taxonomy" id="183"/>
    <lineage>
        <taxon>Bacteria</taxon>
        <taxon>Pseudomonadati</taxon>
        <taxon>Spirochaetota</taxon>
        <taxon>Spirochaetia</taxon>
        <taxon>Leptospirales</taxon>
        <taxon>Leptospiraceae</taxon>
        <taxon>Leptonema</taxon>
    </lineage>
</organism>
<dbReference type="InterPro" id="IPR000120">
    <property type="entry name" value="Amidase"/>
</dbReference>
<dbReference type="Proteomes" id="UP000460298">
    <property type="component" value="Unassembled WGS sequence"/>
</dbReference>
<dbReference type="Pfam" id="PF01425">
    <property type="entry name" value="Amidase"/>
    <property type="match status" value="2"/>
</dbReference>
<evidence type="ECO:0000313" key="3">
    <source>
        <dbReference type="EMBL" id="KAB2931138.1"/>
    </source>
</evidence>
<dbReference type="Gene3D" id="3.90.1300.10">
    <property type="entry name" value="Amidase signature (AS) domain"/>
    <property type="match status" value="2"/>
</dbReference>
<dbReference type="PANTHER" id="PTHR11895">
    <property type="entry name" value="TRANSAMIDASE"/>
    <property type="match status" value="1"/>
</dbReference>
<accession>A0A833LXL5</accession>
<feature type="domain" description="Amidase" evidence="2">
    <location>
        <begin position="302"/>
        <end position="385"/>
    </location>
</feature>
<dbReference type="EMBL" id="WBUI01000015">
    <property type="protein sequence ID" value="KAB2931138.1"/>
    <property type="molecule type" value="Genomic_DNA"/>
</dbReference>
<evidence type="ECO:0000256" key="1">
    <source>
        <dbReference type="ARBA" id="ARBA00009199"/>
    </source>
</evidence>
<feature type="domain" description="Amidase" evidence="2">
    <location>
        <begin position="26"/>
        <end position="291"/>
    </location>
</feature>
<sequence>MEDLHYLSLKEASIGMRDLKISPVAVVEACLKRIESLNNDTNAFITVLGESALKEAEQAESEIKAGHWRGPLHGIPVGLKDMYDTAGIRTTAAFKHFKDRIPKADAAIVRSLKQAGAIIIGKTNMHELAMGTTSNASYFGPVRNPWNPEYIAGGSSGGSAAAVAAGMCFATVDTDAIGSCRLPSSCCGVAGYKCTWGRIDNSGILAGEKADDVILKLATVGIMAREVADIASVVDCLTGSSVAGPFNNETAKPSIGIVTNYAASPDIRAAFEAAVAGFKEAGYLTQEATVPFTERPDMKNIERYRQSANDELFGSVDVLILPTTAGEVLTAKAAGKNPQALSAQNTFFVNYYGLPAISVPCGFDANGLPVGLQIVGRQNQDDVVLQVAQTYQSVSRWHTMHPER</sequence>
<name>A0A833LXL5_9LEPT</name>
<dbReference type="PANTHER" id="PTHR11895:SF7">
    <property type="entry name" value="GLUTAMYL-TRNA(GLN) AMIDOTRANSFERASE SUBUNIT A, MITOCHONDRIAL"/>
    <property type="match status" value="1"/>
</dbReference>
<dbReference type="InterPro" id="IPR036928">
    <property type="entry name" value="AS_sf"/>
</dbReference>
<evidence type="ECO:0000313" key="4">
    <source>
        <dbReference type="Proteomes" id="UP000460298"/>
    </source>
</evidence>
<protein>
    <submittedName>
        <fullName evidence="3">Amidase</fullName>
    </submittedName>
</protein>
<comment type="similarity">
    <text evidence="1">Belongs to the amidase family.</text>
</comment>
<dbReference type="GO" id="GO:0003824">
    <property type="term" value="F:catalytic activity"/>
    <property type="evidence" value="ECO:0007669"/>
    <property type="project" value="InterPro"/>
</dbReference>
<dbReference type="AlphaFoldDB" id="A0A833LXL5"/>
<reference evidence="3 4" key="1">
    <citation type="submission" date="2019-10" db="EMBL/GenBank/DDBJ databases">
        <title>Extracellular Electron Transfer in a Candidatus Methanoperedens spp. Enrichment Culture.</title>
        <authorList>
            <person name="Berger S."/>
            <person name="Rangel Shaw D."/>
            <person name="Berben T."/>
            <person name="In 'T Zandt M."/>
            <person name="Frank J."/>
            <person name="Reimann J."/>
            <person name="Jetten M.S.M."/>
            <person name="Welte C.U."/>
        </authorList>
    </citation>
    <scope>NUCLEOTIDE SEQUENCE [LARGE SCALE GENOMIC DNA]</scope>
    <source>
        <strain evidence="3">SB12</strain>
    </source>
</reference>
<dbReference type="SUPFAM" id="SSF75304">
    <property type="entry name" value="Amidase signature (AS) enzymes"/>
    <property type="match status" value="1"/>
</dbReference>
<gene>
    <name evidence="3" type="ORF">F9K24_14390</name>
</gene>
<evidence type="ECO:0000259" key="2">
    <source>
        <dbReference type="Pfam" id="PF01425"/>
    </source>
</evidence>